<evidence type="ECO:0000313" key="2">
    <source>
        <dbReference type="EMBL" id="CAI9726834.1"/>
    </source>
</evidence>
<reference evidence="2" key="1">
    <citation type="submission" date="2023-08" db="EMBL/GenBank/DDBJ databases">
        <authorList>
            <person name="Alioto T."/>
            <person name="Alioto T."/>
            <person name="Gomez Garrido J."/>
        </authorList>
    </citation>
    <scope>NUCLEOTIDE SEQUENCE</scope>
</reference>
<keyword evidence="3" id="KW-1185">Reference proteome</keyword>
<evidence type="ECO:0000256" key="1">
    <source>
        <dbReference type="SAM" id="MobiDB-lite"/>
    </source>
</evidence>
<evidence type="ECO:0000313" key="3">
    <source>
        <dbReference type="Proteomes" id="UP001162480"/>
    </source>
</evidence>
<feature type="region of interest" description="Disordered" evidence="1">
    <location>
        <begin position="1"/>
        <end position="20"/>
    </location>
</feature>
<accession>A0AA36B3A8</accession>
<organism evidence="2 3">
    <name type="scientific">Octopus vulgaris</name>
    <name type="common">Common octopus</name>
    <dbReference type="NCBI Taxonomy" id="6645"/>
    <lineage>
        <taxon>Eukaryota</taxon>
        <taxon>Metazoa</taxon>
        <taxon>Spiralia</taxon>
        <taxon>Lophotrochozoa</taxon>
        <taxon>Mollusca</taxon>
        <taxon>Cephalopoda</taxon>
        <taxon>Coleoidea</taxon>
        <taxon>Octopodiformes</taxon>
        <taxon>Octopoda</taxon>
        <taxon>Incirrata</taxon>
        <taxon>Octopodidae</taxon>
        <taxon>Octopus</taxon>
    </lineage>
</organism>
<dbReference type="EMBL" id="OX597821">
    <property type="protein sequence ID" value="CAI9726834.1"/>
    <property type="molecule type" value="Genomic_DNA"/>
</dbReference>
<dbReference type="Proteomes" id="UP001162480">
    <property type="component" value="Chromosome 8"/>
</dbReference>
<sequence length="105" mass="11586">MLDTTCEKMPSGEKESPLNMPLGKEFLEENTQTSQTLLQQPNCGISEKPYDVYRISLKDYSALVHCSLLECSSQNMTGAEVIGVISLLALNAHAATRLIMQESHL</sequence>
<gene>
    <name evidence="2" type="ORF">OCTVUL_1B015773</name>
</gene>
<name>A0AA36B3A8_OCTVU</name>
<protein>
    <submittedName>
        <fullName evidence="2">Uncharacterized protein</fullName>
    </submittedName>
</protein>
<proteinExistence type="predicted"/>
<dbReference type="AlphaFoldDB" id="A0AA36B3A8"/>